<gene>
    <name evidence="1" type="ORF">CSB45_05170</name>
</gene>
<name>A0A2G6E7K8_9BACT</name>
<accession>A0A2G6E7K8</accession>
<dbReference type="AlphaFoldDB" id="A0A2G6E7K8"/>
<protein>
    <submittedName>
        <fullName evidence="1">Uncharacterized protein</fullName>
    </submittedName>
</protein>
<comment type="caution">
    <text evidence="1">The sequence shown here is derived from an EMBL/GenBank/DDBJ whole genome shotgun (WGS) entry which is preliminary data.</text>
</comment>
<organism evidence="1 2">
    <name type="scientific">candidate division KSB3 bacterium</name>
    <dbReference type="NCBI Taxonomy" id="2044937"/>
    <lineage>
        <taxon>Bacteria</taxon>
        <taxon>candidate division KSB3</taxon>
    </lineage>
</organism>
<evidence type="ECO:0000313" key="2">
    <source>
        <dbReference type="Proteomes" id="UP000229740"/>
    </source>
</evidence>
<dbReference type="Proteomes" id="UP000229740">
    <property type="component" value="Unassembled WGS sequence"/>
</dbReference>
<dbReference type="EMBL" id="PDPS01000024">
    <property type="protein sequence ID" value="PID58083.1"/>
    <property type="molecule type" value="Genomic_DNA"/>
</dbReference>
<proteinExistence type="predicted"/>
<sequence>MQHTQAQTCLKHLFAGEATEQQLKNLDRHIEPGARVSAYIHEHSSNSIGLIRSEKDPLLRPGIFTLAVFL</sequence>
<reference evidence="1 2" key="1">
    <citation type="submission" date="2017-10" db="EMBL/GenBank/DDBJ databases">
        <title>Novel microbial diversity and functional potential in the marine mammal oral microbiome.</title>
        <authorList>
            <person name="Dudek N.K."/>
            <person name="Sun C.L."/>
            <person name="Burstein D."/>
            <person name="Kantor R.S."/>
            <person name="Aliaga Goltsman D.S."/>
            <person name="Bik E.M."/>
            <person name="Thomas B.C."/>
            <person name="Banfield J.F."/>
            <person name="Relman D.A."/>
        </authorList>
    </citation>
    <scope>NUCLEOTIDE SEQUENCE [LARGE SCALE GENOMIC DNA]</scope>
    <source>
        <strain evidence="1">DOLZORAL124_49_17</strain>
    </source>
</reference>
<evidence type="ECO:0000313" key="1">
    <source>
        <dbReference type="EMBL" id="PID58083.1"/>
    </source>
</evidence>